<protein>
    <submittedName>
        <fullName evidence="2">Uncharacterized protein</fullName>
    </submittedName>
</protein>
<dbReference type="AlphaFoldDB" id="A0A7W9BUN6"/>
<name>A0A7W9BUN6_9SPHN</name>
<dbReference type="OrthoDB" id="2548453at2"/>
<comment type="caution">
    <text evidence="2">The sequence shown here is derived from an EMBL/GenBank/DDBJ whole genome shotgun (WGS) entry which is preliminary data.</text>
</comment>
<evidence type="ECO:0000256" key="1">
    <source>
        <dbReference type="SAM" id="MobiDB-lite"/>
    </source>
</evidence>
<feature type="region of interest" description="Disordered" evidence="1">
    <location>
        <begin position="188"/>
        <end position="209"/>
    </location>
</feature>
<evidence type="ECO:0000313" key="3">
    <source>
        <dbReference type="Proteomes" id="UP000546701"/>
    </source>
</evidence>
<proteinExistence type="predicted"/>
<organism evidence="2 3">
    <name type="scientific">Sphingomonas prati</name>
    <dbReference type="NCBI Taxonomy" id="1843237"/>
    <lineage>
        <taxon>Bacteria</taxon>
        <taxon>Pseudomonadati</taxon>
        <taxon>Pseudomonadota</taxon>
        <taxon>Alphaproteobacteria</taxon>
        <taxon>Sphingomonadales</taxon>
        <taxon>Sphingomonadaceae</taxon>
        <taxon>Sphingomonas</taxon>
    </lineage>
</organism>
<reference evidence="2 3" key="1">
    <citation type="submission" date="2020-08" db="EMBL/GenBank/DDBJ databases">
        <title>Genomic Encyclopedia of Type Strains, Phase IV (KMG-IV): sequencing the most valuable type-strain genomes for metagenomic binning, comparative biology and taxonomic classification.</title>
        <authorList>
            <person name="Goeker M."/>
        </authorList>
    </citation>
    <scope>NUCLEOTIDE SEQUENCE [LARGE SCALE GENOMIC DNA]</scope>
    <source>
        <strain evidence="2 3">DSM 103336</strain>
    </source>
</reference>
<accession>A0A7W9BUN6</accession>
<dbReference type="RefSeq" id="WP_157177037.1">
    <property type="nucleotide sequence ID" value="NZ_BMJP01000005.1"/>
</dbReference>
<sequence length="321" mass="34756">MPWKIRTEALTLAGKDDFSLRTLAASGGTASIAFEVKEGFRYAILARTVSPSEAVGRSLTVRCRNYSGRTLQRATASERNDYQAKGMRDVATLVAVRPAKLARPMSQACTAAQLREPVFREWQRVLGLSDPADQFQWERVFVLQVLRAFGVIDSGGSGLGFGRDYDAIAKALDGLGCNTASAEALAAAAPTQKPTDDAATPDEYESPVALPPPTVMRNYDFLWSMGLCDVLPNPTDLIYLVEDSIEYLKSGGMAVHMLNAQIGRDQLSAQLAPGMFDRNRLAQLSLAVVGGKHEIAQLNMYADPGDEGPHSFGVIIRKNAT</sequence>
<dbReference type="Proteomes" id="UP000546701">
    <property type="component" value="Unassembled WGS sequence"/>
</dbReference>
<gene>
    <name evidence="2" type="ORF">FHS99_002943</name>
</gene>
<dbReference type="EMBL" id="JACIJR010000007">
    <property type="protein sequence ID" value="MBB5730440.1"/>
    <property type="molecule type" value="Genomic_DNA"/>
</dbReference>
<keyword evidence="3" id="KW-1185">Reference proteome</keyword>
<evidence type="ECO:0000313" key="2">
    <source>
        <dbReference type="EMBL" id="MBB5730440.1"/>
    </source>
</evidence>